<dbReference type="FunFam" id="3.30.70.1560:FF:000001">
    <property type="entry name" value="Pseudouridine synthase"/>
    <property type="match status" value="1"/>
</dbReference>
<dbReference type="GO" id="GO:0009982">
    <property type="term" value="F:pseudouridine synthase activity"/>
    <property type="evidence" value="ECO:0007669"/>
    <property type="project" value="InterPro"/>
</dbReference>
<dbReference type="SUPFAM" id="SSF55120">
    <property type="entry name" value="Pseudouridine synthase"/>
    <property type="match status" value="1"/>
</dbReference>
<evidence type="ECO:0000256" key="4">
    <source>
        <dbReference type="PROSITE-ProRule" id="PRU00182"/>
    </source>
</evidence>
<dbReference type="PANTHER" id="PTHR47683:SF4">
    <property type="entry name" value="PSEUDOURIDINE SYNTHASE"/>
    <property type="match status" value="1"/>
</dbReference>
<evidence type="ECO:0000256" key="2">
    <source>
        <dbReference type="ARBA" id="ARBA00022884"/>
    </source>
</evidence>
<proteinExistence type="inferred from homology"/>
<dbReference type="CDD" id="cd02553">
    <property type="entry name" value="PseudoU_synth_RsuA"/>
    <property type="match status" value="1"/>
</dbReference>
<dbReference type="NCBIfam" id="TIGR00093">
    <property type="entry name" value="pseudouridine synthase"/>
    <property type="match status" value="1"/>
</dbReference>
<dbReference type="InterPro" id="IPR020094">
    <property type="entry name" value="TruA/RsuA/RluB/E/F_N"/>
</dbReference>
<dbReference type="GO" id="GO:0140098">
    <property type="term" value="F:catalytic activity, acting on RNA"/>
    <property type="evidence" value="ECO:0007669"/>
    <property type="project" value="UniProtKB-ARBA"/>
</dbReference>
<dbReference type="AlphaFoldDB" id="A0A139N346"/>
<accession>A0A139N346</accession>
<evidence type="ECO:0000313" key="7">
    <source>
        <dbReference type="EMBL" id="KXT70352.1"/>
    </source>
</evidence>
<dbReference type="Gene3D" id="3.10.290.10">
    <property type="entry name" value="RNA-binding S4 domain"/>
    <property type="match status" value="1"/>
</dbReference>
<dbReference type="InterPro" id="IPR020103">
    <property type="entry name" value="PsdUridine_synth_cat_dom_sf"/>
</dbReference>
<dbReference type="InterPro" id="IPR036986">
    <property type="entry name" value="S4_RNA-bd_sf"/>
</dbReference>
<comment type="caution">
    <text evidence="7">The sequence shown here is derived from an EMBL/GenBank/DDBJ whole genome shotgun (WGS) entry which is preliminary data.</text>
</comment>
<dbReference type="InterPro" id="IPR042092">
    <property type="entry name" value="PsdUridine_s_RsuA/RluB/E/F_cat"/>
</dbReference>
<keyword evidence="2 4" id="KW-0694">RNA-binding</keyword>
<dbReference type="CDD" id="cd00165">
    <property type="entry name" value="S4"/>
    <property type="match status" value="1"/>
</dbReference>
<sequence>MRLDKFLALAKISRKEMKQKLRLRQIVIDGQAARSLSQNVDSGLQSISLAGKPLNHLAHHYFLMNKPAGAVTASSDADKMTVLDLIAPEDYNDHLYAIGRLDRDTRGLLLVTDNGPLGFQLLHPQYHIAKTYYVEVNGPLDQEAIVTFQRGIVFLDGTRCKPAQLQIHTTSFEHSTASVTISEGKFHQVKKMFLAVGVKVTYLKRTHFGDFQLDLNLAEGSYRPLNPSELEIIRGYLEQTW</sequence>
<dbReference type="Pfam" id="PF00849">
    <property type="entry name" value="PseudoU_synth_2"/>
    <property type="match status" value="1"/>
</dbReference>
<dbReference type="PANTHER" id="PTHR47683">
    <property type="entry name" value="PSEUDOURIDINE SYNTHASE FAMILY PROTEIN-RELATED"/>
    <property type="match status" value="1"/>
</dbReference>
<dbReference type="Gene3D" id="3.30.70.1560">
    <property type="entry name" value="Alpha-L RNA-binding motif"/>
    <property type="match status" value="1"/>
</dbReference>
<dbReference type="InterPro" id="IPR018496">
    <property type="entry name" value="PsdUridine_synth_RsuA/RluB_CS"/>
</dbReference>
<dbReference type="PROSITE" id="PS50889">
    <property type="entry name" value="S4"/>
    <property type="match status" value="1"/>
</dbReference>
<evidence type="ECO:0000259" key="6">
    <source>
        <dbReference type="Pfam" id="PF00849"/>
    </source>
</evidence>
<keyword evidence="3 5" id="KW-0413">Isomerase</keyword>
<reference evidence="7 8" key="1">
    <citation type="submission" date="2016-01" db="EMBL/GenBank/DDBJ databases">
        <title>Highly variable Streptococcus oralis are common among viridans streptococci isolated from primates.</title>
        <authorList>
            <person name="Denapaite D."/>
            <person name="Rieger M."/>
            <person name="Koendgen S."/>
            <person name="Brueckner R."/>
            <person name="Ochigava I."/>
            <person name="Kappeler P."/>
            <person name="Maetz-Rensing K."/>
            <person name="Leendertz F."/>
            <person name="Hakenbeck R."/>
        </authorList>
    </citation>
    <scope>NUCLEOTIDE SEQUENCE [LARGE SCALE GENOMIC DNA]</scope>
    <source>
        <strain evidence="7 8">DD08</strain>
    </source>
</reference>
<dbReference type="GO" id="GO:0001522">
    <property type="term" value="P:pseudouridine synthesis"/>
    <property type="evidence" value="ECO:0007669"/>
    <property type="project" value="InterPro"/>
</dbReference>
<dbReference type="Proteomes" id="UP000070377">
    <property type="component" value="Unassembled WGS sequence"/>
</dbReference>
<dbReference type="InterPro" id="IPR000748">
    <property type="entry name" value="PsdUridine_synth_RsuA/RluB/E/F"/>
</dbReference>
<dbReference type="Gene3D" id="3.30.70.580">
    <property type="entry name" value="Pseudouridine synthase I, catalytic domain, N-terminal subdomain"/>
    <property type="match status" value="1"/>
</dbReference>
<dbReference type="RefSeq" id="WP_061422489.1">
    <property type="nucleotide sequence ID" value="NZ_KQ969062.1"/>
</dbReference>
<dbReference type="GO" id="GO:0003723">
    <property type="term" value="F:RNA binding"/>
    <property type="evidence" value="ECO:0007669"/>
    <property type="project" value="UniProtKB-KW"/>
</dbReference>
<dbReference type="InterPro" id="IPR006145">
    <property type="entry name" value="PsdUridine_synth_RsuA/RluA"/>
</dbReference>
<dbReference type="GO" id="GO:0006364">
    <property type="term" value="P:rRNA processing"/>
    <property type="evidence" value="ECO:0007669"/>
    <property type="project" value="UniProtKB-ARBA"/>
</dbReference>
<feature type="domain" description="Pseudouridine synthase RsuA/RluA-like" evidence="6">
    <location>
        <begin position="60"/>
        <end position="194"/>
    </location>
</feature>
<organism evidence="7 8">
    <name type="scientific">Streptococcus cristatus</name>
    <dbReference type="NCBI Taxonomy" id="45634"/>
    <lineage>
        <taxon>Bacteria</taxon>
        <taxon>Bacillati</taxon>
        <taxon>Bacillota</taxon>
        <taxon>Bacilli</taxon>
        <taxon>Lactobacillales</taxon>
        <taxon>Streptococcaceae</taxon>
        <taxon>Streptococcus</taxon>
    </lineage>
</organism>
<dbReference type="GO" id="GO:0016829">
    <property type="term" value="F:lyase activity"/>
    <property type="evidence" value="ECO:0007669"/>
    <property type="project" value="UniProtKB-KW"/>
</dbReference>
<dbReference type="EC" id="5.4.99.-" evidence="5"/>
<evidence type="ECO:0000313" key="8">
    <source>
        <dbReference type="Proteomes" id="UP000070377"/>
    </source>
</evidence>
<dbReference type="PROSITE" id="PS01149">
    <property type="entry name" value="PSI_RSU"/>
    <property type="match status" value="1"/>
</dbReference>
<comment type="similarity">
    <text evidence="1 5">Belongs to the pseudouridine synthase RsuA family.</text>
</comment>
<gene>
    <name evidence="7" type="ORF">SCRDD08_00747</name>
</gene>
<evidence type="ECO:0000256" key="3">
    <source>
        <dbReference type="ARBA" id="ARBA00023235"/>
    </source>
</evidence>
<dbReference type="PATRIC" id="fig|45634.12.peg.778"/>
<dbReference type="GO" id="GO:0005829">
    <property type="term" value="C:cytosol"/>
    <property type="evidence" value="ECO:0007669"/>
    <property type="project" value="UniProtKB-ARBA"/>
</dbReference>
<dbReference type="STRING" id="45634.SCRDD08_00747"/>
<evidence type="ECO:0000256" key="5">
    <source>
        <dbReference type="RuleBase" id="RU003887"/>
    </source>
</evidence>
<keyword evidence="7" id="KW-0456">Lyase</keyword>
<dbReference type="EMBL" id="LQRD01000027">
    <property type="protein sequence ID" value="KXT70352.1"/>
    <property type="molecule type" value="Genomic_DNA"/>
</dbReference>
<name>A0A139N346_STRCR</name>
<dbReference type="SUPFAM" id="SSF55174">
    <property type="entry name" value="Alpha-L RNA-binding motif"/>
    <property type="match status" value="1"/>
</dbReference>
<evidence type="ECO:0000256" key="1">
    <source>
        <dbReference type="ARBA" id="ARBA00008348"/>
    </source>
</evidence>
<dbReference type="InterPro" id="IPR050343">
    <property type="entry name" value="RsuA_PseudoU_synthase"/>
</dbReference>
<protein>
    <recommendedName>
        <fullName evidence="5">Pseudouridine synthase</fullName>
        <ecNumber evidence="5">5.4.99.-</ecNumber>
    </recommendedName>
</protein>